<dbReference type="InterPro" id="IPR000719">
    <property type="entry name" value="Prot_kinase_dom"/>
</dbReference>
<dbReference type="PROSITE" id="PS50011">
    <property type="entry name" value="PROTEIN_KINASE_DOM"/>
    <property type="match status" value="2"/>
</dbReference>
<keyword evidence="5" id="KW-0067">ATP-binding</keyword>
<dbReference type="GeneID" id="107486248"/>
<dbReference type="InterPro" id="IPR045272">
    <property type="entry name" value="ANXUR1/2-like"/>
</dbReference>
<evidence type="ECO:0000313" key="7">
    <source>
        <dbReference type="Proteomes" id="UP000515211"/>
    </source>
</evidence>
<dbReference type="GO" id="GO:0004674">
    <property type="term" value="F:protein serine/threonine kinase activity"/>
    <property type="evidence" value="ECO:0007669"/>
    <property type="project" value="UniProtKB-KW"/>
</dbReference>
<accession>A0A6P5NLF1</accession>
<dbReference type="PANTHER" id="PTHR27003">
    <property type="entry name" value="OS07G0166700 PROTEIN"/>
    <property type="match status" value="1"/>
</dbReference>
<dbReference type="GO" id="GO:0005524">
    <property type="term" value="F:ATP binding"/>
    <property type="evidence" value="ECO:0007669"/>
    <property type="project" value="UniProtKB-KW"/>
</dbReference>
<dbReference type="GO" id="GO:0009506">
    <property type="term" value="C:plasmodesma"/>
    <property type="evidence" value="ECO:0007669"/>
    <property type="project" value="TreeGrafter"/>
</dbReference>
<protein>
    <submittedName>
        <fullName evidence="8">Protein kinase STUNTED-like</fullName>
    </submittedName>
</protein>
<dbReference type="InterPro" id="IPR001245">
    <property type="entry name" value="Ser-Thr/Tyr_kinase_cat_dom"/>
</dbReference>
<dbReference type="FunFam" id="3.30.200.20:FF:000039">
    <property type="entry name" value="receptor-like protein kinase FERONIA"/>
    <property type="match status" value="1"/>
</dbReference>
<gene>
    <name evidence="8" type="primary">LOC107486248</name>
</gene>
<keyword evidence="4" id="KW-0418">Kinase</keyword>
<dbReference type="RefSeq" id="XP_020997380.2">
    <property type="nucleotide sequence ID" value="XM_021141721.2"/>
</dbReference>
<sequence>MGLFCLWCNPRPRETKQPSTTLQELCHQFSFAEIQSATCNFNESLVIAQGGISNVYKGFIKKSSTQVAIKRCNKESINSLLEFKHEAVLLCQLHHPNLIPLVGFCIERNELILVYEYMSNGSLYDHIHGRNFNPLSWKRRLQICIGVARSLHHLQTGAKYVIIHRNVKTSNILLDSSMEPKVSGLTLSKRGPLSISKTLTRVESRVMGTWGYADPEYMATGFLTEKSDTYSFGVVLLEVLSAKLARDIHKEHLENCNQSLKSYAEEIVDPFLKSKIAPDCWKTFLDITERCLLKEGRERPDMGEVELQLEHALKSQEEADAKISYKDKDLRFKLPSISCIHMLVQDQYSILFQNTAQKMGVLSVLSCFIKPSSDSNPTLMSAKPPSSIVNELCHQFSLAEIQAAIARNPNEFSKLGQPRGLKNVFKGYLQNSNIPIAIKRCSIGSFSQQLFSEFKNEIVLLCQLHHPNLMPLTGFCIEKNELIIVYEYMSNGSLFDHLHHINHDPLSWKRRLQICIGVARGLHYLHTGAKHVIIHHHIKTSNILLDDNWEPKVSGLSLSKRVPLSISKSLIRVESDVKGTFGYLDPEYVRTGVLTERSDVFSFCVVLLEVVSTRTIQKERLYNQIHSMKSYAEEIVDPFLKSKIDPDCWRTFVDITERCLAEDGRERPDMGEVELELEHALQLQEEADAKIIVDPFKVK</sequence>
<feature type="domain" description="Protein kinase" evidence="6">
    <location>
        <begin position="41"/>
        <end position="314"/>
    </location>
</feature>
<evidence type="ECO:0000259" key="6">
    <source>
        <dbReference type="PROSITE" id="PS50011"/>
    </source>
</evidence>
<keyword evidence="1" id="KW-0723">Serine/threonine-protein kinase</keyword>
<reference evidence="8" key="2">
    <citation type="submission" date="2025-08" db="UniProtKB">
        <authorList>
            <consortium name="RefSeq"/>
        </authorList>
    </citation>
    <scope>IDENTIFICATION</scope>
    <source>
        <tissue evidence="8">Whole plant</tissue>
    </source>
</reference>
<evidence type="ECO:0000256" key="4">
    <source>
        <dbReference type="ARBA" id="ARBA00022777"/>
    </source>
</evidence>
<keyword evidence="3" id="KW-0547">Nucleotide-binding</keyword>
<dbReference type="GO" id="GO:0004714">
    <property type="term" value="F:transmembrane receptor protein tyrosine kinase activity"/>
    <property type="evidence" value="ECO:0007669"/>
    <property type="project" value="InterPro"/>
</dbReference>
<dbReference type="GO" id="GO:0005886">
    <property type="term" value="C:plasma membrane"/>
    <property type="evidence" value="ECO:0007669"/>
    <property type="project" value="TreeGrafter"/>
</dbReference>
<organism evidence="7 8">
    <name type="scientific">Arachis duranensis</name>
    <name type="common">Wild peanut</name>
    <dbReference type="NCBI Taxonomy" id="130453"/>
    <lineage>
        <taxon>Eukaryota</taxon>
        <taxon>Viridiplantae</taxon>
        <taxon>Streptophyta</taxon>
        <taxon>Embryophyta</taxon>
        <taxon>Tracheophyta</taxon>
        <taxon>Spermatophyta</taxon>
        <taxon>Magnoliopsida</taxon>
        <taxon>eudicotyledons</taxon>
        <taxon>Gunneridae</taxon>
        <taxon>Pentapetalae</taxon>
        <taxon>rosids</taxon>
        <taxon>fabids</taxon>
        <taxon>Fabales</taxon>
        <taxon>Fabaceae</taxon>
        <taxon>Papilionoideae</taxon>
        <taxon>50 kb inversion clade</taxon>
        <taxon>dalbergioids sensu lato</taxon>
        <taxon>Dalbergieae</taxon>
        <taxon>Pterocarpus clade</taxon>
        <taxon>Arachis</taxon>
    </lineage>
</organism>
<dbReference type="Pfam" id="PF07714">
    <property type="entry name" value="PK_Tyr_Ser-Thr"/>
    <property type="match status" value="2"/>
</dbReference>
<proteinExistence type="predicted"/>
<dbReference type="InterPro" id="IPR011009">
    <property type="entry name" value="Kinase-like_dom_sf"/>
</dbReference>
<reference evidence="7" key="1">
    <citation type="journal article" date="2016" name="Nat. Genet.">
        <title>The genome sequences of Arachis duranensis and Arachis ipaensis, the diploid ancestors of cultivated peanut.</title>
        <authorList>
            <person name="Bertioli D.J."/>
            <person name="Cannon S.B."/>
            <person name="Froenicke L."/>
            <person name="Huang G."/>
            <person name="Farmer A.D."/>
            <person name="Cannon E.K."/>
            <person name="Liu X."/>
            <person name="Gao D."/>
            <person name="Clevenger J."/>
            <person name="Dash S."/>
            <person name="Ren L."/>
            <person name="Moretzsohn M.C."/>
            <person name="Shirasawa K."/>
            <person name="Huang W."/>
            <person name="Vidigal B."/>
            <person name="Abernathy B."/>
            <person name="Chu Y."/>
            <person name="Niederhuth C.E."/>
            <person name="Umale P."/>
            <person name="Araujo A.C."/>
            <person name="Kozik A."/>
            <person name="Kim K.D."/>
            <person name="Burow M.D."/>
            <person name="Varshney R.K."/>
            <person name="Wang X."/>
            <person name="Zhang X."/>
            <person name="Barkley N."/>
            <person name="Guimaraes P.M."/>
            <person name="Isobe S."/>
            <person name="Guo B."/>
            <person name="Liao B."/>
            <person name="Stalker H.T."/>
            <person name="Schmitz R.J."/>
            <person name="Scheffler B.E."/>
            <person name="Leal-Bertioli S.C."/>
            <person name="Xun X."/>
            <person name="Jackson S.A."/>
            <person name="Michelmore R."/>
            <person name="Ozias-Akins P."/>
        </authorList>
    </citation>
    <scope>NUCLEOTIDE SEQUENCE [LARGE SCALE GENOMIC DNA]</scope>
    <source>
        <strain evidence="7">cv. V14167</strain>
    </source>
</reference>
<dbReference type="KEGG" id="adu:107486248"/>
<evidence type="ECO:0000313" key="8">
    <source>
        <dbReference type="RefSeq" id="XP_020997380.2"/>
    </source>
</evidence>
<dbReference type="AlphaFoldDB" id="A0A6P5NLF1"/>
<dbReference type="Proteomes" id="UP000515211">
    <property type="component" value="Chromosome 4"/>
</dbReference>
<keyword evidence="7" id="KW-1185">Reference proteome</keyword>
<dbReference type="Gene3D" id="3.30.200.20">
    <property type="entry name" value="Phosphorylase Kinase, domain 1"/>
    <property type="match status" value="2"/>
</dbReference>
<dbReference type="Gene3D" id="1.10.510.10">
    <property type="entry name" value="Transferase(Phosphotransferase) domain 1"/>
    <property type="match status" value="2"/>
</dbReference>
<evidence type="ECO:0000256" key="5">
    <source>
        <dbReference type="ARBA" id="ARBA00022840"/>
    </source>
</evidence>
<evidence type="ECO:0000256" key="2">
    <source>
        <dbReference type="ARBA" id="ARBA00022679"/>
    </source>
</evidence>
<keyword evidence="2" id="KW-0808">Transferase</keyword>
<feature type="domain" description="Protein kinase" evidence="6">
    <location>
        <begin position="410"/>
        <end position="682"/>
    </location>
</feature>
<dbReference type="SUPFAM" id="SSF56112">
    <property type="entry name" value="Protein kinase-like (PK-like)"/>
    <property type="match status" value="2"/>
</dbReference>
<evidence type="ECO:0000256" key="1">
    <source>
        <dbReference type="ARBA" id="ARBA00022527"/>
    </source>
</evidence>
<name>A0A6P5NLF1_ARADU</name>
<dbReference type="PANTHER" id="PTHR27003:SF303">
    <property type="entry name" value="TYROSINE KINASE FAMILY PROTEIN"/>
    <property type="match status" value="1"/>
</dbReference>
<evidence type="ECO:0000256" key="3">
    <source>
        <dbReference type="ARBA" id="ARBA00022741"/>
    </source>
</evidence>